<dbReference type="EMBL" id="CBLX010000009">
    <property type="protein sequence ID" value="CDG39430.1"/>
    <property type="molecule type" value="Genomic_DNA"/>
</dbReference>
<evidence type="ECO:0000256" key="2">
    <source>
        <dbReference type="ARBA" id="ARBA00018370"/>
    </source>
</evidence>
<dbReference type="Pfam" id="PF13624">
    <property type="entry name" value="SurA_N_3"/>
    <property type="match status" value="1"/>
</dbReference>
<evidence type="ECO:0000313" key="16">
    <source>
        <dbReference type="EMBL" id="CDG39430.1"/>
    </source>
</evidence>
<dbReference type="RefSeq" id="WP_023977378.1">
    <property type="nucleotide sequence ID" value="NZ_CBLX010000009.1"/>
</dbReference>
<dbReference type="InterPro" id="IPR027304">
    <property type="entry name" value="Trigger_fact/SurA_dom_sf"/>
</dbReference>
<evidence type="ECO:0000256" key="8">
    <source>
        <dbReference type="ARBA" id="ARBA00023186"/>
    </source>
</evidence>
<accession>A0A060QER6</accession>
<dbReference type="eggNOG" id="COG0760">
    <property type="taxonomic scope" value="Bacteria"/>
</dbReference>
<dbReference type="InterPro" id="IPR000297">
    <property type="entry name" value="PPIase_PpiC"/>
</dbReference>
<reference evidence="16 17" key="1">
    <citation type="journal article" date="2014" name="Genome Biol. Evol.">
        <title>Acetic acid bacteria genomes reveal functional traits for adaptation to life in insect guts.</title>
        <authorList>
            <person name="Chouaia B."/>
            <person name="Gaiarsa S."/>
            <person name="Crotti E."/>
            <person name="Comandatore F."/>
            <person name="Degli Esposti M."/>
            <person name="Ricci I."/>
            <person name="Alma A."/>
            <person name="Favia G."/>
            <person name="Bandi C."/>
            <person name="Daffonchio D."/>
        </authorList>
    </citation>
    <scope>NUCLEOTIDE SEQUENCE [LARGE SCALE GENOMIC DNA]</scope>
    <source>
        <strain evidence="16 17">SF2.1</strain>
    </source>
</reference>
<evidence type="ECO:0000256" key="11">
    <source>
        <dbReference type="ARBA" id="ARBA00038408"/>
    </source>
</evidence>
<feature type="domain" description="PpiC" evidence="15">
    <location>
        <begin position="253"/>
        <end position="371"/>
    </location>
</feature>
<evidence type="ECO:0000256" key="4">
    <source>
        <dbReference type="ARBA" id="ARBA00022519"/>
    </source>
</evidence>
<evidence type="ECO:0000256" key="14">
    <source>
        <dbReference type="SAM" id="Phobius"/>
    </source>
</evidence>
<dbReference type="InterPro" id="IPR046357">
    <property type="entry name" value="PPIase_dom_sf"/>
</dbReference>
<dbReference type="PANTHER" id="PTHR47529:SF1">
    <property type="entry name" value="PERIPLASMIC CHAPERONE PPID"/>
    <property type="match status" value="1"/>
</dbReference>
<reference evidence="16 17" key="2">
    <citation type="journal article" date="2014" name="PLoS ONE">
        <title>Evolution of mitochondria reconstructed from the energy metabolism of living bacteria.</title>
        <authorList>
            <person name="Degli Esposti M."/>
            <person name="Chouaia B."/>
            <person name="Comandatore F."/>
            <person name="Crotti E."/>
            <person name="Sassera D."/>
            <person name="Lievens P.M."/>
            <person name="Daffonchio D."/>
            <person name="Bandi C."/>
        </authorList>
    </citation>
    <scope>NUCLEOTIDE SEQUENCE [LARGE SCALE GENOMIC DNA]</scope>
    <source>
        <strain evidence="16 17">SF2.1</strain>
    </source>
</reference>
<keyword evidence="5 14" id="KW-0812">Transmembrane</keyword>
<keyword evidence="16" id="KW-0413">Isomerase</keyword>
<evidence type="ECO:0000256" key="5">
    <source>
        <dbReference type="ARBA" id="ARBA00022692"/>
    </source>
</evidence>
<evidence type="ECO:0000313" key="17">
    <source>
        <dbReference type="Proteomes" id="UP000027583"/>
    </source>
</evidence>
<evidence type="ECO:0000256" key="9">
    <source>
        <dbReference type="ARBA" id="ARBA00030642"/>
    </source>
</evidence>
<dbReference type="GO" id="GO:0005886">
    <property type="term" value="C:plasma membrane"/>
    <property type="evidence" value="ECO:0007669"/>
    <property type="project" value="UniProtKB-SubCell"/>
</dbReference>
<dbReference type="SUPFAM" id="SSF54534">
    <property type="entry name" value="FKBP-like"/>
    <property type="match status" value="1"/>
</dbReference>
<evidence type="ECO:0000256" key="1">
    <source>
        <dbReference type="ARBA" id="ARBA00004382"/>
    </source>
</evidence>
<evidence type="ECO:0000259" key="15">
    <source>
        <dbReference type="Pfam" id="PF13145"/>
    </source>
</evidence>
<gene>
    <name evidence="16" type="ORF">ASAP_1385</name>
</gene>
<comment type="caution">
    <text evidence="16">The sequence shown here is derived from an EMBL/GenBank/DDBJ whole genome shotgun (WGS) entry which is preliminary data.</text>
</comment>
<keyword evidence="7 14" id="KW-0472">Membrane</keyword>
<name>A0A060QER6_9PROT</name>
<evidence type="ECO:0000256" key="7">
    <source>
        <dbReference type="ARBA" id="ARBA00023136"/>
    </source>
</evidence>
<proteinExistence type="inferred from homology"/>
<keyword evidence="3" id="KW-1003">Cell membrane</keyword>
<evidence type="ECO:0000256" key="6">
    <source>
        <dbReference type="ARBA" id="ARBA00022989"/>
    </source>
</evidence>
<keyword evidence="6 14" id="KW-1133">Transmembrane helix</keyword>
<evidence type="ECO:0000256" key="10">
    <source>
        <dbReference type="ARBA" id="ARBA00031484"/>
    </source>
</evidence>
<dbReference type="Proteomes" id="UP000027583">
    <property type="component" value="Unassembled WGS sequence"/>
</dbReference>
<feature type="transmembrane region" description="Helical" evidence="14">
    <location>
        <begin position="12"/>
        <end position="32"/>
    </location>
</feature>
<protein>
    <recommendedName>
        <fullName evidence="2">Parvulin-like PPIase</fullName>
    </recommendedName>
    <alternativeName>
        <fullName evidence="9">Peptidyl-prolyl cis-trans isomerase plp</fullName>
    </alternativeName>
    <alternativeName>
        <fullName evidence="12">Periplasmic chaperone PpiD</fullName>
    </alternativeName>
    <alternativeName>
        <fullName evidence="13">Periplasmic folding chaperone</fullName>
    </alternativeName>
    <alternativeName>
        <fullName evidence="10">Rotamase plp</fullName>
    </alternativeName>
</protein>
<organism evidence="16 17">
    <name type="scientific">Asaia bogorensis</name>
    <dbReference type="NCBI Taxonomy" id="91915"/>
    <lineage>
        <taxon>Bacteria</taxon>
        <taxon>Pseudomonadati</taxon>
        <taxon>Pseudomonadota</taxon>
        <taxon>Alphaproteobacteria</taxon>
        <taxon>Acetobacterales</taxon>
        <taxon>Acetobacteraceae</taxon>
        <taxon>Asaia</taxon>
    </lineage>
</organism>
<dbReference type="SUPFAM" id="SSF109998">
    <property type="entry name" value="Triger factor/SurA peptide-binding domain-like"/>
    <property type="match status" value="1"/>
</dbReference>
<dbReference type="GO" id="GO:0003755">
    <property type="term" value="F:peptidyl-prolyl cis-trans isomerase activity"/>
    <property type="evidence" value="ECO:0007669"/>
    <property type="project" value="InterPro"/>
</dbReference>
<sequence>MISTLRHLVVDSWLGRIIALLIFLAFVGWGVGDMVGSYNGDQANIAVKIGTRQIGAQDLANAIQNEMPRVAQQMGLSNPSQLTPAVREQVAQGVLQRMLAQNEVLALADRNGMKVPDALVRNEIFGMSVFHGTDGQFDRKLFNSKLSQIHITERDLLAKVRDDIGARNLLEGLGNGMKVPGSVLDQLLSYNTFAHQVDLLRLDSASVAVPVAPEEAHLRRFYDLHPWLYRSAEYRHAKLVLLSAETIARTLTIPDADLKRFYEFEIQKYDVPETRSLEVLTLQSRAAAEAVLAAWKASGDYAALQKQNPAAAAVAFPNARKADIPSPELAKAAFEAPSGVIEGPIESPAGWIVFRVTAINTPHKTDFDHAKADIRDEVARSQAPQILGGRVASLQDAIAGSADLEQIPNDIGAVPAQGSLDAQGLTKDGEVAPLPGSDAIRKAIIARIFSQKEGEKPSLVNGPDGSAFAVLVDEIEPGHVKPYDTVREQVGHDWLRERQMHMADERATTLMQAARKSGGLDKAVAGTTDEAQMQKDLMISRMQNGNLPSALLSQIFSTPVGKTGMMADGDALYVFTVKATKPASPESTKALRASMQSQLQDTLRADVPVVFVHSLEGQIKPVPNMPVLQQALKAGTGQE</sequence>
<evidence type="ECO:0000256" key="13">
    <source>
        <dbReference type="ARBA" id="ARBA00042775"/>
    </source>
</evidence>
<comment type="similarity">
    <text evidence="11">Belongs to the PpiD chaperone family.</text>
</comment>
<dbReference type="PANTHER" id="PTHR47529">
    <property type="entry name" value="PEPTIDYL-PROLYL CIS-TRANS ISOMERASE D"/>
    <property type="match status" value="1"/>
</dbReference>
<comment type="subcellular location">
    <subcellularLocation>
        <location evidence="1">Cell inner membrane</location>
        <topology evidence="1">Single-pass type II membrane protein</topology>
        <orientation evidence="1">Periplasmic side</orientation>
    </subcellularLocation>
</comment>
<evidence type="ECO:0000256" key="12">
    <source>
        <dbReference type="ARBA" id="ARBA00040743"/>
    </source>
</evidence>
<keyword evidence="4" id="KW-0997">Cell inner membrane</keyword>
<evidence type="ECO:0000256" key="3">
    <source>
        <dbReference type="ARBA" id="ARBA00022475"/>
    </source>
</evidence>
<keyword evidence="8" id="KW-0143">Chaperone</keyword>
<dbReference type="InterPro" id="IPR052029">
    <property type="entry name" value="PpiD_chaperone"/>
</dbReference>
<dbReference type="Pfam" id="PF13145">
    <property type="entry name" value="Rotamase_2"/>
    <property type="match status" value="1"/>
</dbReference>
<dbReference type="AlphaFoldDB" id="A0A060QER6"/>
<dbReference type="Gene3D" id="3.10.50.40">
    <property type="match status" value="1"/>
</dbReference>